<comment type="subcellular location">
    <subcellularLocation>
        <location evidence="1">Membrane</location>
        <topology evidence="1">Single-pass type I membrane protein</topology>
    </subcellularLocation>
</comment>
<dbReference type="Proteomes" id="UP000824120">
    <property type="component" value="Chromosome 1"/>
</dbReference>
<dbReference type="PROSITE" id="PS50011">
    <property type="entry name" value="PROTEIN_KINASE_DOM"/>
    <property type="match status" value="1"/>
</dbReference>
<comment type="catalytic activity">
    <reaction evidence="18">
        <text>L-threonyl-[protein] + ATP = O-phospho-L-threonyl-[protein] + ADP + H(+)</text>
        <dbReference type="Rhea" id="RHEA:46608"/>
        <dbReference type="Rhea" id="RHEA-COMP:11060"/>
        <dbReference type="Rhea" id="RHEA-COMP:11605"/>
        <dbReference type="ChEBI" id="CHEBI:15378"/>
        <dbReference type="ChEBI" id="CHEBI:30013"/>
        <dbReference type="ChEBI" id="CHEBI:30616"/>
        <dbReference type="ChEBI" id="CHEBI:61977"/>
        <dbReference type="ChEBI" id="CHEBI:456216"/>
        <dbReference type="EC" id="2.7.11.1"/>
    </reaction>
</comment>
<evidence type="ECO:0000256" key="9">
    <source>
        <dbReference type="ARBA" id="ARBA00022737"/>
    </source>
</evidence>
<keyword evidence="4" id="KW-0245">EGF-like domain</keyword>
<comment type="catalytic activity">
    <reaction evidence="19">
        <text>L-seryl-[protein] + ATP = O-phospho-L-seryl-[protein] + ADP + H(+)</text>
        <dbReference type="Rhea" id="RHEA:17989"/>
        <dbReference type="Rhea" id="RHEA-COMP:9863"/>
        <dbReference type="Rhea" id="RHEA-COMP:11604"/>
        <dbReference type="ChEBI" id="CHEBI:15378"/>
        <dbReference type="ChEBI" id="CHEBI:29999"/>
        <dbReference type="ChEBI" id="CHEBI:30616"/>
        <dbReference type="ChEBI" id="CHEBI:83421"/>
        <dbReference type="ChEBI" id="CHEBI:456216"/>
        <dbReference type="EC" id="2.7.11.1"/>
    </reaction>
</comment>
<dbReference type="Gene3D" id="2.90.10.30">
    <property type="match status" value="1"/>
</dbReference>
<dbReference type="SUPFAM" id="SSF56112">
    <property type="entry name" value="Protein kinase-like (PK-like)"/>
    <property type="match status" value="1"/>
</dbReference>
<dbReference type="PROSITE" id="PS00108">
    <property type="entry name" value="PROTEIN_KINASE_ST"/>
    <property type="match status" value="1"/>
</dbReference>
<dbReference type="Pfam" id="PF00560">
    <property type="entry name" value="LRR_1"/>
    <property type="match status" value="1"/>
</dbReference>
<evidence type="ECO:0000256" key="2">
    <source>
        <dbReference type="ARBA" id="ARBA00012513"/>
    </source>
</evidence>
<evidence type="ECO:0000256" key="3">
    <source>
        <dbReference type="ARBA" id="ARBA00022527"/>
    </source>
</evidence>
<evidence type="ECO:0000256" key="1">
    <source>
        <dbReference type="ARBA" id="ARBA00004479"/>
    </source>
</evidence>
<evidence type="ECO:0000256" key="20">
    <source>
        <dbReference type="PROSITE-ProRule" id="PRU10141"/>
    </source>
</evidence>
<evidence type="ECO:0000256" key="15">
    <source>
        <dbReference type="ARBA" id="ARBA00023157"/>
    </source>
</evidence>
<dbReference type="InterPro" id="IPR051343">
    <property type="entry name" value="G-type_lectin_kinases/EP1-like"/>
</dbReference>
<evidence type="ECO:0000256" key="4">
    <source>
        <dbReference type="ARBA" id="ARBA00022536"/>
    </source>
</evidence>
<keyword evidence="24" id="KW-1185">Reference proteome</keyword>
<evidence type="ECO:0000256" key="8">
    <source>
        <dbReference type="ARBA" id="ARBA00022729"/>
    </source>
</evidence>
<keyword evidence="8" id="KW-0732">Signal</keyword>
<keyword evidence="3" id="KW-0723">Serine/threonine-protein kinase</keyword>
<dbReference type="Gene3D" id="1.10.510.10">
    <property type="entry name" value="Transferase(Phosphotransferase) domain 1"/>
    <property type="match status" value="2"/>
</dbReference>
<name>A0A9J6AW40_SOLCO</name>
<dbReference type="GO" id="GO:0005524">
    <property type="term" value="F:ATP binding"/>
    <property type="evidence" value="ECO:0007669"/>
    <property type="project" value="UniProtKB-UniRule"/>
</dbReference>
<evidence type="ECO:0000256" key="18">
    <source>
        <dbReference type="ARBA" id="ARBA00047899"/>
    </source>
</evidence>
<dbReference type="InterPro" id="IPR008271">
    <property type="entry name" value="Ser/Thr_kinase_AS"/>
</dbReference>
<evidence type="ECO:0000256" key="6">
    <source>
        <dbReference type="ARBA" id="ARBA00022679"/>
    </source>
</evidence>
<dbReference type="GO" id="GO:0004674">
    <property type="term" value="F:protein serine/threonine kinase activity"/>
    <property type="evidence" value="ECO:0007669"/>
    <property type="project" value="UniProtKB-KW"/>
</dbReference>
<evidence type="ECO:0000313" key="24">
    <source>
        <dbReference type="Proteomes" id="UP000824120"/>
    </source>
</evidence>
<dbReference type="InterPro" id="IPR032675">
    <property type="entry name" value="LRR_dom_sf"/>
</dbReference>
<comment type="caution">
    <text evidence="23">The sequence shown here is derived from an EMBL/GenBank/DDBJ whole genome shotgun (WGS) entry which is preliminary data.</text>
</comment>
<evidence type="ECO:0000259" key="22">
    <source>
        <dbReference type="PROSITE" id="PS50927"/>
    </source>
</evidence>
<dbReference type="SMART" id="SM00108">
    <property type="entry name" value="B_lectin"/>
    <property type="match status" value="1"/>
</dbReference>
<feature type="binding site" evidence="20">
    <location>
        <position position="754"/>
    </location>
    <ligand>
        <name>ATP</name>
        <dbReference type="ChEBI" id="CHEBI:30616"/>
    </ligand>
</feature>
<proteinExistence type="predicted"/>
<gene>
    <name evidence="23" type="ORF">H5410_000294</name>
</gene>
<organism evidence="23 24">
    <name type="scientific">Solanum commersonii</name>
    <name type="common">Commerson's wild potato</name>
    <name type="synonym">Commerson's nightshade</name>
    <dbReference type="NCBI Taxonomy" id="4109"/>
    <lineage>
        <taxon>Eukaryota</taxon>
        <taxon>Viridiplantae</taxon>
        <taxon>Streptophyta</taxon>
        <taxon>Embryophyta</taxon>
        <taxon>Tracheophyta</taxon>
        <taxon>Spermatophyta</taxon>
        <taxon>Magnoliopsida</taxon>
        <taxon>eudicotyledons</taxon>
        <taxon>Gunneridae</taxon>
        <taxon>Pentapetalae</taxon>
        <taxon>asterids</taxon>
        <taxon>lamiids</taxon>
        <taxon>Solanales</taxon>
        <taxon>Solanaceae</taxon>
        <taxon>Solanoideae</taxon>
        <taxon>Solaneae</taxon>
        <taxon>Solanum</taxon>
    </lineage>
</organism>
<keyword evidence="7" id="KW-0812">Transmembrane</keyword>
<keyword evidence="5" id="KW-0433">Leucine-rich repeat</keyword>
<dbReference type="SUPFAM" id="SSF52058">
    <property type="entry name" value="L domain-like"/>
    <property type="match status" value="1"/>
</dbReference>
<keyword evidence="11" id="KW-0418">Kinase</keyword>
<dbReference type="FunFam" id="3.30.200.20:FF:000059">
    <property type="entry name" value="S-receptor-like serine/threonine-protein kinase"/>
    <property type="match status" value="1"/>
</dbReference>
<dbReference type="FunFam" id="2.90.10.10:FF:000013">
    <property type="entry name" value="G-type lectin S-receptor-like serine/threonine-protein kinase LECRK1"/>
    <property type="match status" value="1"/>
</dbReference>
<evidence type="ECO:0000256" key="19">
    <source>
        <dbReference type="ARBA" id="ARBA00048679"/>
    </source>
</evidence>
<dbReference type="InterPro" id="IPR001611">
    <property type="entry name" value="Leu-rich_rpt"/>
</dbReference>
<keyword evidence="10 20" id="KW-0547">Nucleotide-binding</keyword>
<keyword evidence="16" id="KW-0675">Receptor</keyword>
<dbReference type="PROSITE" id="PS50927">
    <property type="entry name" value="BULB_LECTIN"/>
    <property type="match status" value="1"/>
</dbReference>
<dbReference type="Gene3D" id="3.30.200.20">
    <property type="entry name" value="Phosphorylase Kinase, domain 1"/>
    <property type="match status" value="1"/>
</dbReference>
<keyword evidence="17" id="KW-0325">Glycoprotein</keyword>
<dbReference type="Pfam" id="PF00069">
    <property type="entry name" value="Pkinase"/>
    <property type="match status" value="1"/>
</dbReference>
<evidence type="ECO:0000256" key="14">
    <source>
        <dbReference type="ARBA" id="ARBA00023136"/>
    </source>
</evidence>
<accession>A0A9J6AW40</accession>
<dbReference type="OrthoDB" id="5857966at2759"/>
<dbReference type="PANTHER" id="PTHR47976">
    <property type="entry name" value="G-TYPE LECTIN S-RECEPTOR-LIKE SERINE/THREONINE-PROTEIN KINASE SD2-5"/>
    <property type="match status" value="1"/>
</dbReference>
<evidence type="ECO:0000259" key="21">
    <source>
        <dbReference type="PROSITE" id="PS50011"/>
    </source>
</evidence>
<feature type="domain" description="Bulb-type lectin" evidence="22">
    <location>
        <begin position="277"/>
        <end position="396"/>
    </location>
</feature>
<feature type="domain" description="Protein kinase" evidence="21">
    <location>
        <begin position="723"/>
        <end position="985"/>
    </location>
</feature>
<dbReference type="InterPro" id="IPR000719">
    <property type="entry name" value="Prot_kinase_dom"/>
</dbReference>
<dbReference type="FunFam" id="1.10.510.10:FF:001023">
    <property type="entry name" value="Os07g0541700 protein"/>
    <property type="match status" value="1"/>
</dbReference>
<evidence type="ECO:0000256" key="13">
    <source>
        <dbReference type="ARBA" id="ARBA00022989"/>
    </source>
</evidence>
<dbReference type="PANTHER" id="PTHR47976:SF119">
    <property type="entry name" value="G-TYPE LECTIN S-RECEPTOR-LIKE SERINE_THREONINE-PROTEIN KINASE RLK1"/>
    <property type="match status" value="1"/>
</dbReference>
<dbReference type="EC" id="2.7.11.1" evidence="2"/>
<protein>
    <recommendedName>
        <fullName evidence="2">non-specific serine/threonine protein kinase</fullName>
        <ecNumber evidence="2">2.7.11.1</ecNumber>
    </recommendedName>
</protein>
<reference evidence="23 24" key="1">
    <citation type="submission" date="2020-09" db="EMBL/GenBank/DDBJ databases">
        <title>De no assembly of potato wild relative species, Solanum commersonii.</title>
        <authorList>
            <person name="Cho K."/>
        </authorList>
    </citation>
    <scope>NUCLEOTIDE SEQUENCE [LARGE SCALE GENOMIC DNA]</scope>
    <source>
        <strain evidence="23">LZ3.2</strain>
        <tissue evidence="23">Leaf</tissue>
    </source>
</reference>
<evidence type="ECO:0000256" key="16">
    <source>
        <dbReference type="ARBA" id="ARBA00023170"/>
    </source>
</evidence>
<dbReference type="CDD" id="cd01098">
    <property type="entry name" value="PAN_AP_plant"/>
    <property type="match status" value="1"/>
</dbReference>
<keyword evidence="13" id="KW-1133">Transmembrane helix</keyword>
<dbReference type="SMART" id="SM00220">
    <property type="entry name" value="S_TKc"/>
    <property type="match status" value="1"/>
</dbReference>
<evidence type="ECO:0000256" key="17">
    <source>
        <dbReference type="ARBA" id="ARBA00023180"/>
    </source>
</evidence>
<dbReference type="InterPro" id="IPR036426">
    <property type="entry name" value="Bulb-type_lectin_dom_sf"/>
</dbReference>
<evidence type="ECO:0000256" key="5">
    <source>
        <dbReference type="ARBA" id="ARBA00022614"/>
    </source>
</evidence>
<keyword evidence="12 20" id="KW-0067">ATP-binding</keyword>
<keyword evidence="9" id="KW-0677">Repeat</keyword>
<evidence type="ECO:0000256" key="7">
    <source>
        <dbReference type="ARBA" id="ARBA00022692"/>
    </source>
</evidence>
<dbReference type="InterPro" id="IPR011009">
    <property type="entry name" value="Kinase-like_dom_sf"/>
</dbReference>
<dbReference type="InterPro" id="IPR017441">
    <property type="entry name" value="Protein_kinase_ATP_BS"/>
</dbReference>
<sequence>MFTINPDASYNCYDVTGQVIQSYPRTLFWNKSTDCCSWDGVHGDEMTGQVIELDLRCSELQGKLHSNNSLCQLSNLKRLDLSNNNFYGSLISSNFGEFSSLTHLDLLRSSFTGIIPSEISHLSKLYILRISTDYPYGFRLGPYNFELLLKNLTQLRELNLDSVNISSTIPLNFSSYLTTLQLPYTQLRGVLPERVFHLSDLEYLDLSFNRQLTVRFPTTKWNSIASVMYLYLSYVNITGPIPKPLWNFTHIEILFLDDNHLEGPISQFSRFEKLRIATSSSISATDESTPWLSPSNDFAFGFKKIQENKNEFLLCIWYAKIQETTIVWHANISNLVPQGSRFNLDSQRGLILNDPQGNTLWRSDLVFGNIDYGLMNDNGNFVVMGSDSNDPLWESFRNPTNTLLPNQTLERGSFLVSQKSQANFTQGRFYLRMLDNGNMVLVTQSVPSNMDYDDEYYNTQTSDTTNATNSGDKLVLKKMGFDNYHRVTLNFDGVLSHYYHSRILNSSGWKILWSQPNNICIEIDGDKGPGSCGYNNVCSLGSNNRPVCNCPKGYSLVDPNDAYVGRGSPDDLYSFITIRDTDWPKSDFQQISPSTEQDCQNACLNDCFCVVAIYRSNSCWKKKLPLSNGRIDTNLNSKAFMKIRKDGVPPLSTPGFPNSGSSRSKNWRNLQFCVGKYSFHKCILLGVLPHLQKENEDIACPTSHVVDSMCHSFTYKKLVEATKDFKEELGRGAFGIVYKGVMPIGSRNVVAIKKLDRVAHEAEKEFITEVNVISQTHHKNLVRLLGYCNEGAHRLLVYEYMSNGTLASFIFGDLKPTWSQRTNIAMGVARGLAHLHEECSTQIIHCDIKPQNILLDDHHVARISDFGLSKLMMINQSRALTNIRGTREIITCRKNYENEESYGPEAILTDWVLDCLQEGKLEALVQSDFEPLNDKKQLERFVMVGIWCIQEDPSTRPTMRKVCQMLEGSVEVTFPPCPYNFSITI</sequence>
<evidence type="ECO:0000256" key="12">
    <source>
        <dbReference type="ARBA" id="ARBA00022840"/>
    </source>
</evidence>
<evidence type="ECO:0000313" key="23">
    <source>
        <dbReference type="EMBL" id="KAG5628577.1"/>
    </source>
</evidence>
<evidence type="ECO:0000256" key="10">
    <source>
        <dbReference type="ARBA" id="ARBA00022741"/>
    </source>
</evidence>
<dbReference type="PROSITE" id="PS00107">
    <property type="entry name" value="PROTEIN_KINASE_ATP"/>
    <property type="match status" value="1"/>
</dbReference>
<keyword evidence="14" id="KW-0472">Membrane</keyword>
<dbReference type="Gene3D" id="2.90.10.10">
    <property type="entry name" value="Bulb-type lectin domain"/>
    <property type="match status" value="1"/>
</dbReference>
<keyword evidence="15" id="KW-1015">Disulfide bond</keyword>
<dbReference type="InterPro" id="IPR001480">
    <property type="entry name" value="Bulb-type_lectin_dom"/>
</dbReference>
<dbReference type="Gene3D" id="3.80.10.10">
    <property type="entry name" value="Ribonuclease Inhibitor"/>
    <property type="match status" value="1"/>
</dbReference>
<dbReference type="Pfam" id="PF01453">
    <property type="entry name" value="B_lectin"/>
    <property type="match status" value="1"/>
</dbReference>
<dbReference type="AlphaFoldDB" id="A0A9J6AW40"/>
<dbReference type="SUPFAM" id="SSF51110">
    <property type="entry name" value="alpha-D-mannose-specific plant lectins"/>
    <property type="match status" value="1"/>
</dbReference>
<evidence type="ECO:0000256" key="11">
    <source>
        <dbReference type="ARBA" id="ARBA00022777"/>
    </source>
</evidence>
<dbReference type="EMBL" id="JACXVP010000001">
    <property type="protein sequence ID" value="KAG5628577.1"/>
    <property type="molecule type" value="Genomic_DNA"/>
</dbReference>
<keyword evidence="6" id="KW-0808">Transferase</keyword>
<dbReference type="GO" id="GO:0016020">
    <property type="term" value="C:membrane"/>
    <property type="evidence" value="ECO:0007669"/>
    <property type="project" value="UniProtKB-SubCell"/>
</dbReference>